<sequence length="245" mass="27603">MKKLISFIAVLLIFLPLFAQNDSLRIVAFGNSTTAFRKGVEKVYSVRLQEKLLNAGIDVTVINAGVGSSHTGSITDNNFAKVRHGMDRFEPDVLDHRPDWVIINFGLNDAYQDEGINGKPRIPLVKYRENLEYFIKKIKDQGGDVILLTPNPLGSRYEQFRKSQVKKYANCVRAIAREQKVALVDSWELFSRHASATHVAGDIDFLFLDGIHPNDLGHELIAEALYRLLAYLLSNESEKCLNNAQ</sequence>
<comment type="caution">
    <text evidence="3">The sequence shown here is derived from an EMBL/GenBank/DDBJ whole genome shotgun (WGS) entry which is preliminary data.</text>
</comment>
<dbReference type="Pfam" id="PF13472">
    <property type="entry name" value="Lipase_GDSL_2"/>
    <property type="match status" value="1"/>
</dbReference>
<evidence type="ECO:0000256" key="1">
    <source>
        <dbReference type="SAM" id="SignalP"/>
    </source>
</evidence>
<dbReference type="InterPro" id="IPR013830">
    <property type="entry name" value="SGNH_hydro"/>
</dbReference>
<dbReference type="Proteomes" id="UP000053860">
    <property type="component" value="Unassembled WGS sequence"/>
</dbReference>
<organism evidence="3 4">
    <name type="scientific">Proteiniphilum acetatigenes</name>
    <dbReference type="NCBI Taxonomy" id="294710"/>
    <lineage>
        <taxon>Bacteria</taxon>
        <taxon>Pseudomonadati</taxon>
        <taxon>Bacteroidota</taxon>
        <taxon>Bacteroidia</taxon>
        <taxon>Bacteroidales</taxon>
        <taxon>Dysgonomonadaceae</taxon>
        <taxon>Proteiniphilum</taxon>
    </lineage>
</organism>
<feature type="domain" description="SGNH hydrolase-type esterase" evidence="2">
    <location>
        <begin position="28"/>
        <end position="220"/>
    </location>
</feature>
<dbReference type="GO" id="GO:0016788">
    <property type="term" value="F:hydrolase activity, acting on ester bonds"/>
    <property type="evidence" value="ECO:0007669"/>
    <property type="project" value="UniProtKB-ARBA"/>
</dbReference>
<feature type="chain" id="PRO_5007150940" evidence="1">
    <location>
        <begin position="20"/>
        <end position="245"/>
    </location>
</feature>
<name>A0A117LZL8_9BACT</name>
<evidence type="ECO:0000259" key="2">
    <source>
        <dbReference type="Pfam" id="PF13472"/>
    </source>
</evidence>
<dbReference type="Gene3D" id="3.40.50.1110">
    <property type="entry name" value="SGNH hydrolase"/>
    <property type="match status" value="1"/>
</dbReference>
<gene>
    <name evidence="3" type="ORF">XD92_1229</name>
</gene>
<keyword evidence="1" id="KW-0732">Signal</keyword>
<protein>
    <submittedName>
        <fullName evidence="3">Lipolytic protein G-D-S-L family</fullName>
    </submittedName>
</protein>
<dbReference type="InterPro" id="IPR036514">
    <property type="entry name" value="SGNH_hydro_sf"/>
</dbReference>
<dbReference type="SUPFAM" id="SSF52266">
    <property type="entry name" value="SGNH hydrolase"/>
    <property type="match status" value="1"/>
</dbReference>
<feature type="signal peptide" evidence="1">
    <location>
        <begin position="1"/>
        <end position="19"/>
    </location>
</feature>
<dbReference type="PATRIC" id="fig|294710.3.peg.1662"/>
<dbReference type="PANTHER" id="PTHR30383">
    <property type="entry name" value="THIOESTERASE 1/PROTEASE 1/LYSOPHOSPHOLIPASE L1"/>
    <property type="match status" value="1"/>
</dbReference>
<accession>A0A117LZL8</accession>
<evidence type="ECO:0000313" key="4">
    <source>
        <dbReference type="Proteomes" id="UP000053860"/>
    </source>
</evidence>
<dbReference type="AlphaFoldDB" id="A0A117LZL8"/>
<proteinExistence type="predicted"/>
<reference evidence="4" key="1">
    <citation type="journal article" date="2015" name="MBio">
        <title>Genome-Resolved Metagenomic Analysis Reveals Roles for Candidate Phyla and Other Microbial Community Members in Biogeochemical Transformations in Oil Reservoirs.</title>
        <authorList>
            <person name="Hu P."/>
            <person name="Tom L."/>
            <person name="Singh A."/>
            <person name="Thomas B.C."/>
            <person name="Baker B.J."/>
            <person name="Piceno Y.M."/>
            <person name="Andersen G.L."/>
            <person name="Banfield J.F."/>
        </authorList>
    </citation>
    <scope>NUCLEOTIDE SEQUENCE [LARGE SCALE GENOMIC DNA]</scope>
</reference>
<evidence type="ECO:0000313" key="3">
    <source>
        <dbReference type="EMBL" id="KUK76389.1"/>
    </source>
</evidence>
<dbReference type="InterPro" id="IPR051532">
    <property type="entry name" value="Ester_Hydrolysis_Enzymes"/>
</dbReference>
<dbReference type="EMBL" id="LGGN01000257">
    <property type="protein sequence ID" value="KUK76389.1"/>
    <property type="molecule type" value="Genomic_DNA"/>
</dbReference>